<sequence>MVPPSDCKLLAVLLITRSRSGPKLVFYYRAAPTAGVAKQTSDEDDSDIGSEAEHDDVNGEANVHPTKRRSTENGNAERLLGYSIDSLEKLLSPGRWSDKKKFEVCVDGITFIGHPVYARNDGEWSSKSQARREHDLLSGVTSFEQDSSDTANITVTAPGSPSRVPEDYTHVPDSLDSQQMLSLGTSMDSTSTASGMPTEQMAMFHAVFVVRGSQQTYATEIHEHIAKPFSRALHHCQKRYDYVSVQSRKMIALRAKAKQNGTDSTVLLTQIIEHSELAWALKEVCEKVSMGEVAGIRLNGTEISLHIPPAEVEVGAMDEYSALLLLEDKDALLRELSHRDANPLAHFIREHTPTKPLGKLATKVNIPLPDLLHLAQHLIKWRKARSIPPLHSSNAYILHPSAPMDKVAGLIPSYARRFATLPTLPQMLKVLSGKPIKYGMLIPSRDHRAPYMEILAFLHRHGFVTRLQTCGWLRSRPDAKNRSKRERPISGLSLLSPQLRPVDDDAGSVGSEQTVITTLPARDEDDVDDDHAPSQTLILDPADLTPEQSDALTHMIDSLSDVELRERMPQLLKYFDGKHVLEEIAVQEGLKRAKVEDWLATLQAEGHLTTFRAI</sequence>
<dbReference type="PANTHER" id="PTHR13153">
    <property type="entry name" value="CGTHBA PROTEIN -14 GENE PROTEIN"/>
    <property type="match status" value="1"/>
</dbReference>
<dbReference type="GO" id="GO:0010508">
    <property type="term" value="P:positive regulation of autophagy"/>
    <property type="evidence" value="ECO:0007669"/>
    <property type="project" value="TreeGrafter"/>
</dbReference>
<comment type="caution">
    <text evidence="8">The sequence shown here is derived from an EMBL/GenBank/DDBJ whole genome shotgun (WGS) entry which is preliminary data.</text>
</comment>
<dbReference type="InterPro" id="IPR056603">
    <property type="entry name" value="HTH_NPRL3"/>
</dbReference>
<evidence type="ECO:0000313" key="9">
    <source>
        <dbReference type="Proteomes" id="UP001310594"/>
    </source>
</evidence>
<accession>A0AAN7VMH6</accession>
<dbReference type="GO" id="GO:0038202">
    <property type="term" value="P:TORC1 signaling"/>
    <property type="evidence" value="ECO:0007669"/>
    <property type="project" value="TreeGrafter"/>
</dbReference>
<dbReference type="InterPro" id="IPR005365">
    <property type="entry name" value="Npr3"/>
</dbReference>
<dbReference type="EMBL" id="JAVRQU010000022">
    <property type="protein sequence ID" value="KAK5691155.1"/>
    <property type="molecule type" value="Genomic_DNA"/>
</dbReference>
<feature type="region of interest" description="Disordered" evidence="6">
    <location>
        <begin position="36"/>
        <end position="74"/>
    </location>
</feature>
<proteinExistence type="inferred from homology"/>
<dbReference type="Proteomes" id="UP001310594">
    <property type="component" value="Unassembled WGS sequence"/>
</dbReference>
<feature type="domain" description="GATOR1 complex protein NPRL3 C-terminal HTH" evidence="7">
    <location>
        <begin position="546"/>
        <end position="601"/>
    </location>
</feature>
<evidence type="ECO:0000256" key="1">
    <source>
        <dbReference type="ARBA" id="ARBA00010546"/>
    </source>
</evidence>
<dbReference type="GO" id="GO:0005774">
    <property type="term" value="C:vacuolar membrane"/>
    <property type="evidence" value="ECO:0007669"/>
    <property type="project" value="UniProtKB-SubCell"/>
</dbReference>
<evidence type="ECO:0000313" key="8">
    <source>
        <dbReference type="EMBL" id="KAK5691155.1"/>
    </source>
</evidence>
<dbReference type="GO" id="GO:1904262">
    <property type="term" value="P:negative regulation of TORC1 signaling"/>
    <property type="evidence" value="ECO:0007669"/>
    <property type="project" value="TreeGrafter"/>
</dbReference>
<evidence type="ECO:0000256" key="6">
    <source>
        <dbReference type="SAM" id="MobiDB-lite"/>
    </source>
</evidence>
<dbReference type="GO" id="GO:1990130">
    <property type="term" value="C:GATOR1 complex"/>
    <property type="evidence" value="ECO:0007669"/>
    <property type="project" value="TreeGrafter"/>
</dbReference>
<evidence type="ECO:0000256" key="2">
    <source>
        <dbReference type="ARBA" id="ARBA00017880"/>
    </source>
</evidence>
<dbReference type="PANTHER" id="PTHR13153:SF5">
    <property type="entry name" value="GATOR COMPLEX PROTEIN NPRL3"/>
    <property type="match status" value="1"/>
</dbReference>
<gene>
    <name evidence="8" type="primary">npr3</name>
    <name evidence="8" type="ORF">LTR97_011807</name>
</gene>
<keyword evidence="5" id="KW-0469">Meiosis</keyword>
<protein>
    <recommendedName>
        <fullName evidence="2 5">Nitrogen permease regulator 3</fullName>
    </recommendedName>
    <alternativeName>
        <fullName evidence="4 5">Required for meiotic nuclear division protein 11</fullName>
    </alternativeName>
</protein>
<comment type="subcellular location">
    <subcellularLocation>
        <location evidence="5">Vacuole membrane</location>
        <topology evidence="5">Peripheral membrane protein</topology>
    </subcellularLocation>
</comment>
<dbReference type="AlphaFoldDB" id="A0AAN7VMH6"/>
<dbReference type="GO" id="GO:0034198">
    <property type="term" value="P:cellular response to amino acid starvation"/>
    <property type="evidence" value="ECO:0007669"/>
    <property type="project" value="TreeGrafter"/>
</dbReference>
<comment type="function">
    <text evidence="3 5">Mediates inactivation of the TORC1 complex in response to amino acid starvation. Required for meiotic nuclear division.</text>
</comment>
<dbReference type="Pfam" id="PF24064">
    <property type="entry name" value="HTH_NPRL3"/>
    <property type="match status" value="1"/>
</dbReference>
<comment type="similarity">
    <text evidence="1 5">Belongs to the NPR3 family.</text>
</comment>
<evidence type="ECO:0000256" key="3">
    <source>
        <dbReference type="ARBA" id="ARBA00025376"/>
    </source>
</evidence>
<evidence type="ECO:0000256" key="5">
    <source>
        <dbReference type="RuleBase" id="RU368069"/>
    </source>
</evidence>
<dbReference type="GO" id="GO:0051321">
    <property type="term" value="P:meiotic cell cycle"/>
    <property type="evidence" value="ECO:0007669"/>
    <property type="project" value="UniProtKB-UniRule"/>
</dbReference>
<organism evidence="8 9">
    <name type="scientific">Elasticomyces elasticus</name>
    <dbReference type="NCBI Taxonomy" id="574655"/>
    <lineage>
        <taxon>Eukaryota</taxon>
        <taxon>Fungi</taxon>
        <taxon>Dikarya</taxon>
        <taxon>Ascomycota</taxon>
        <taxon>Pezizomycotina</taxon>
        <taxon>Dothideomycetes</taxon>
        <taxon>Dothideomycetidae</taxon>
        <taxon>Mycosphaerellales</taxon>
        <taxon>Teratosphaeriaceae</taxon>
        <taxon>Elasticomyces</taxon>
    </lineage>
</organism>
<dbReference type="Pfam" id="PF03666">
    <property type="entry name" value="NPR3"/>
    <property type="match status" value="2"/>
</dbReference>
<evidence type="ECO:0000256" key="4">
    <source>
        <dbReference type="ARBA" id="ARBA00030028"/>
    </source>
</evidence>
<reference evidence="8" key="1">
    <citation type="submission" date="2023-08" db="EMBL/GenBank/DDBJ databases">
        <title>Black Yeasts Isolated from many extreme environments.</title>
        <authorList>
            <person name="Coleine C."/>
            <person name="Stajich J.E."/>
            <person name="Selbmann L."/>
        </authorList>
    </citation>
    <scope>NUCLEOTIDE SEQUENCE</scope>
    <source>
        <strain evidence="8">CCFEE 5810</strain>
    </source>
</reference>
<name>A0AAN7VMH6_9PEZI</name>
<keyword evidence="5" id="KW-0732">Signal</keyword>
<evidence type="ECO:0000259" key="7">
    <source>
        <dbReference type="Pfam" id="PF24064"/>
    </source>
</evidence>